<keyword evidence="2" id="KW-1185">Reference proteome</keyword>
<evidence type="ECO:0000313" key="1">
    <source>
        <dbReference type="EMBL" id="CAJ2637753.1"/>
    </source>
</evidence>
<accession>A0ACB0J126</accession>
<comment type="caution">
    <text evidence="1">The sequence shown here is derived from an EMBL/GenBank/DDBJ whole genome shotgun (WGS) entry which is preliminary data.</text>
</comment>
<proteinExistence type="predicted"/>
<name>A0ACB0J126_TRIPR</name>
<sequence>MALYGVVQVGSEIGRLRLVGPRIGYRVSFFKKRIPRGSIFFSNNPISLNWNDTHRIQTFGKIMVQYQLVGFPVTQKT</sequence>
<evidence type="ECO:0000313" key="2">
    <source>
        <dbReference type="Proteomes" id="UP001177021"/>
    </source>
</evidence>
<organism evidence="1 2">
    <name type="scientific">Trifolium pratense</name>
    <name type="common">Red clover</name>
    <dbReference type="NCBI Taxonomy" id="57577"/>
    <lineage>
        <taxon>Eukaryota</taxon>
        <taxon>Viridiplantae</taxon>
        <taxon>Streptophyta</taxon>
        <taxon>Embryophyta</taxon>
        <taxon>Tracheophyta</taxon>
        <taxon>Spermatophyta</taxon>
        <taxon>Magnoliopsida</taxon>
        <taxon>eudicotyledons</taxon>
        <taxon>Gunneridae</taxon>
        <taxon>Pentapetalae</taxon>
        <taxon>rosids</taxon>
        <taxon>fabids</taxon>
        <taxon>Fabales</taxon>
        <taxon>Fabaceae</taxon>
        <taxon>Papilionoideae</taxon>
        <taxon>50 kb inversion clade</taxon>
        <taxon>NPAAA clade</taxon>
        <taxon>Hologalegina</taxon>
        <taxon>IRL clade</taxon>
        <taxon>Trifolieae</taxon>
        <taxon>Trifolium</taxon>
    </lineage>
</organism>
<protein>
    <submittedName>
        <fullName evidence="1">Uncharacterized protein</fullName>
    </submittedName>
</protein>
<gene>
    <name evidence="1" type="ORF">MILVUS5_LOCUS8063</name>
</gene>
<dbReference type="Proteomes" id="UP001177021">
    <property type="component" value="Unassembled WGS sequence"/>
</dbReference>
<reference evidence="1" key="1">
    <citation type="submission" date="2023-10" db="EMBL/GenBank/DDBJ databases">
        <authorList>
            <person name="Rodriguez Cubillos JULIANA M."/>
            <person name="De Vega J."/>
        </authorList>
    </citation>
    <scope>NUCLEOTIDE SEQUENCE</scope>
</reference>
<dbReference type="EMBL" id="CASHSV030000013">
    <property type="protein sequence ID" value="CAJ2637753.1"/>
    <property type="molecule type" value="Genomic_DNA"/>
</dbReference>